<dbReference type="EMBL" id="ARQD01000001">
    <property type="protein sequence ID" value="KIX85665.1"/>
    <property type="molecule type" value="Genomic_DNA"/>
</dbReference>
<feature type="transmembrane region" description="Helical" evidence="1">
    <location>
        <begin position="12"/>
        <end position="34"/>
    </location>
</feature>
<dbReference type="Proteomes" id="UP000032214">
    <property type="component" value="Unassembled WGS sequence"/>
</dbReference>
<reference evidence="2 3" key="1">
    <citation type="journal article" date="2013" name="Proc. Natl. Acad. Sci. U.S.A.">
        <title>Candidate phylum TM6 genome recovered from a hospital sink biofilm provides genomic insights into this uncultivated phylum.</title>
        <authorList>
            <person name="McLean J.S."/>
            <person name="Lombardo M.J."/>
            <person name="Badger J.H."/>
            <person name="Edlund A."/>
            <person name="Novotny M."/>
            <person name="Yee-Greenbaum J."/>
            <person name="Vyahhi N."/>
            <person name="Hall A.P."/>
            <person name="Yang Y."/>
            <person name="Dupont C.L."/>
            <person name="Ziegler M.G."/>
            <person name="Chitsaz H."/>
            <person name="Allen A.E."/>
            <person name="Yooseph S."/>
            <person name="Tesler G."/>
            <person name="Pevzner P.A."/>
            <person name="Friedman R.M."/>
            <person name="Nealson K.H."/>
            <person name="Venter J.C."/>
            <person name="Lasken R.S."/>
        </authorList>
    </citation>
    <scope>NUCLEOTIDE SEQUENCE [LARGE SCALE GENOMIC DNA]</scope>
    <source>
        <strain evidence="2 3">TM6SC1</strain>
    </source>
</reference>
<sequence>MAFLRGTLMIHTLFYYMISTLIMCAHTLSATTLITGNGTVPNSFIQPARVRAFDPVTGNLFIGTAPGNGAYALSLFAMRAGIFPLSFSPLPAASPLVNQGIQFLALSAAPGSTNANLAVVIYGGYNALFNQTSALVTNTARTLTSVSPQFNDAISAPPAVTSGIVGIAASDTYVFAPVRPRGGANFGALGSGLAVAQIPSPLGTPLVTLDANTGFIGNLAKPINGTITQIRGDTGPAPATFLATGPNVNQVATYWDPLLQRLYLGFNIQTGANPAAIGKSVIVAYPDPDADNAITFSPIAADTAITGGAVDEIVVGRGTPITFRTRNLNVLHASTGPSYLIVYGNQTVGTTLALQGNIFALPLVDNPADPTVHGTLANAQAPLQNFKFVVPATAPGQLLTDVSAAALVGAGEFSLPTRAILSDIFVWGDTVYIVSSESQNSTTESGVFYSQAQFDAQGKILRWTPWTKRAFPANGFVNAQNPEAASLFTVDPVSATVVAVGGNNNQQVRVATWSPGVSPGLIYYLNQNVRGCSHAVLDLDQSTRGFEGNTLSRYALFGGDRQVIFTRVSQAYQPTITSPQEVILDFSSSANFLPTLLPQGAGPVYALEYSRQLTGTTSNYFFAGTPAGLYVFAAPSGAGFDVNNLSTLSSSPFTTNIWTRVMNIPGAVIDIKTTGNVLYVLSYSSTSLQPMALTVYRIPFAPTIAQMFAPANIYTIAQSRVGSLSEAIFFYKIAIISTTDSGQLPDGSQEQLVLATNNGLYKSSTLGGVQAAINQVAANWTLIPGSRRVTASLYNGISIIDNASIPISPPSTVFPFGLTDSGNCGLYNTSVVRQLAGTASTGPFNFVPLNFITDIPNITIDIPTIYDFWTDGTRRYAIISYQCTGRRLAVIPYAGSLLGYNPAISFLALDPLLDTTSDVFWIRPIGATGLLLASTNRGIIGQS</sequence>
<name>A0A0D2I3E5_9BACT</name>
<comment type="caution">
    <text evidence="2">The sequence shown here is derived from an EMBL/GenBank/DDBJ whole genome shotgun (WGS) entry which is preliminary data.</text>
</comment>
<keyword evidence="1" id="KW-1133">Transmembrane helix</keyword>
<dbReference type="STRING" id="1306947.J120_01875"/>
<protein>
    <submittedName>
        <fullName evidence="2">Uncharacterized protein</fullName>
    </submittedName>
</protein>
<dbReference type="AlphaFoldDB" id="A0A0D2I3E5"/>
<gene>
    <name evidence="2" type="ORF">J120_01875</name>
</gene>
<evidence type="ECO:0000256" key="1">
    <source>
        <dbReference type="SAM" id="Phobius"/>
    </source>
</evidence>
<organism evidence="2 3">
    <name type="scientific">candidate division TM6 bacterium JCVI TM6SC1</name>
    <dbReference type="NCBI Taxonomy" id="1306947"/>
    <lineage>
        <taxon>Bacteria</taxon>
        <taxon>Candidatus Babelota</taxon>
        <taxon>Vermiphilus</taxon>
    </lineage>
</organism>
<keyword evidence="1" id="KW-0472">Membrane</keyword>
<evidence type="ECO:0000313" key="2">
    <source>
        <dbReference type="EMBL" id="KIX85665.1"/>
    </source>
</evidence>
<accession>A0A0D2I3E5</accession>
<proteinExistence type="predicted"/>
<evidence type="ECO:0000313" key="3">
    <source>
        <dbReference type="Proteomes" id="UP000032214"/>
    </source>
</evidence>
<keyword evidence="3" id="KW-1185">Reference proteome</keyword>
<keyword evidence="1" id="KW-0812">Transmembrane</keyword>